<dbReference type="InterPro" id="IPR004869">
    <property type="entry name" value="MMPL_dom"/>
</dbReference>
<dbReference type="InterPro" id="IPR000731">
    <property type="entry name" value="SSD"/>
</dbReference>
<protein>
    <submittedName>
        <fullName evidence="10">MMPL family transporter</fullName>
    </submittedName>
</protein>
<feature type="transmembrane region" description="Helical" evidence="8">
    <location>
        <begin position="692"/>
        <end position="710"/>
    </location>
</feature>
<feature type="transmembrane region" description="Helical" evidence="8">
    <location>
        <begin position="228"/>
        <end position="247"/>
    </location>
</feature>
<gene>
    <name evidence="10" type="ORF">PVK37_00775</name>
</gene>
<proteinExistence type="inferred from homology"/>
<feature type="domain" description="SSD" evidence="9">
    <location>
        <begin position="194"/>
        <end position="326"/>
    </location>
</feature>
<dbReference type="PROSITE" id="PS50156">
    <property type="entry name" value="SSD"/>
    <property type="match status" value="2"/>
</dbReference>
<keyword evidence="4 8" id="KW-0812">Transmembrane</keyword>
<evidence type="ECO:0000256" key="8">
    <source>
        <dbReference type="SAM" id="Phobius"/>
    </source>
</evidence>
<feature type="region of interest" description="Disordered" evidence="7">
    <location>
        <begin position="343"/>
        <end position="378"/>
    </location>
</feature>
<evidence type="ECO:0000256" key="5">
    <source>
        <dbReference type="ARBA" id="ARBA00022989"/>
    </source>
</evidence>
<evidence type="ECO:0000256" key="6">
    <source>
        <dbReference type="ARBA" id="ARBA00023136"/>
    </source>
</evidence>
<comment type="subcellular location">
    <subcellularLocation>
        <location evidence="1">Cell membrane</location>
        <topology evidence="1">Multi-pass membrane protein</topology>
    </subcellularLocation>
</comment>
<evidence type="ECO:0000256" key="7">
    <source>
        <dbReference type="SAM" id="MobiDB-lite"/>
    </source>
</evidence>
<organism evidence="10 11">
    <name type="scientific">Micromonospora cathayae</name>
    <dbReference type="NCBI Taxonomy" id="3028804"/>
    <lineage>
        <taxon>Bacteria</taxon>
        <taxon>Bacillati</taxon>
        <taxon>Actinomycetota</taxon>
        <taxon>Actinomycetes</taxon>
        <taxon>Micromonosporales</taxon>
        <taxon>Micromonosporaceae</taxon>
        <taxon>Micromonospora</taxon>
    </lineage>
</organism>
<dbReference type="PANTHER" id="PTHR33406:SF11">
    <property type="entry name" value="MEMBRANE PROTEIN SCO6666-RELATED"/>
    <property type="match status" value="1"/>
</dbReference>
<dbReference type="Gene3D" id="1.20.1640.10">
    <property type="entry name" value="Multidrug efflux transporter AcrB transmembrane domain"/>
    <property type="match status" value="2"/>
</dbReference>
<dbReference type="Pfam" id="PF03176">
    <property type="entry name" value="MMPL"/>
    <property type="match status" value="2"/>
</dbReference>
<feature type="transmembrane region" description="Helical" evidence="8">
    <location>
        <begin position="422"/>
        <end position="439"/>
    </location>
</feature>
<evidence type="ECO:0000256" key="4">
    <source>
        <dbReference type="ARBA" id="ARBA00022692"/>
    </source>
</evidence>
<feature type="transmembrane region" description="Helical" evidence="8">
    <location>
        <begin position="204"/>
        <end position="222"/>
    </location>
</feature>
<accession>A0ABY7ZT92</accession>
<dbReference type="SUPFAM" id="SSF82866">
    <property type="entry name" value="Multidrug efflux transporter AcrB transmembrane domain"/>
    <property type="match status" value="2"/>
</dbReference>
<feature type="transmembrane region" description="Helical" evidence="8">
    <location>
        <begin position="268"/>
        <end position="297"/>
    </location>
</feature>
<feature type="transmembrane region" description="Helical" evidence="8">
    <location>
        <begin position="177"/>
        <end position="197"/>
    </location>
</feature>
<evidence type="ECO:0000256" key="2">
    <source>
        <dbReference type="ARBA" id="ARBA00010157"/>
    </source>
</evidence>
<keyword evidence="11" id="KW-1185">Reference proteome</keyword>
<name>A0ABY7ZT92_9ACTN</name>
<dbReference type="InterPro" id="IPR050545">
    <property type="entry name" value="Mycobact_MmpL"/>
</dbReference>
<evidence type="ECO:0000313" key="11">
    <source>
        <dbReference type="Proteomes" id="UP001219605"/>
    </source>
</evidence>
<feature type="transmembrane region" description="Helical" evidence="8">
    <location>
        <begin position="303"/>
        <end position="327"/>
    </location>
</feature>
<feature type="transmembrane region" description="Helical" evidence="8">
    <location>
        <begin position="644"/>
        <end position="665"/>
    </location>
</feature>
<feature type="transmembrane region" description="Helical" evidence="8">
    <location>
        <begin position="722"/>
        <end position="745"/>
    </location>
</feature>
<comment type="similarity">
    <text evidence="2">Belongs to the resistance-nodulation-cell division (RND) (TC 2.A.6) family. MmpL subfamily.</text>
</comment>
<keyword evidence="6 8" id="KW-0472">Membrane</keyword>
<keyword evidence="3" id="KW-1003">Cell membrane</keyword>
<feature type="transmembrane region" description="Helical" evidence="8">
    <location>
        <begin position="577"/>
        <end position="596"/>
    </location>
</feature>
<keyword evidence="5 8" id="KW-1133">Transmembrane helix</keyword>
<dbReference type="RefSeq" id="WP_275031738.1">
    <property type="nucleotide sequence ID" value="NZ_CP118615.1"/>
</dbReference>
<evidence type="ECO:0000256" key="3">
    <source>
        <dbReference type="ARBA" id="ARBA00022475"/>
    </source>
</evidence>
<feature type="transmembrane region" description="Helical" evidence="8">
    <location>
        <begin position="603"/>
        <end position="624"/>
    </location>
</feature>
<feature type="domain" description="SSD" evidence="9">
    <location>
        <begin position="579"/>
        <end position="744"/>
    </location>
</feature>
<evidence type="ECO:0000256" key="1">
    <source>
        <dbReference type="ARBA" id="ARBA00004651"/>
    </source>
</evidence>
<sequence>MATLLYRLGRGSMRRRRLVVALWLVLLVGLGLSAAFFRGPTSSDFTMRGTESQEALDLLAKEFPAASGATGTIAVKAPADGQLGTPQGQAVVRELVQEAGSVPGVVGAVDPFQVGAVSPNGRYALVQVQFSGGADEVTDEQREAYAEVGARAESQGWQVAPGGEVLNAEPEVGSTEAIGVLVALVVLVVTFGSLVAAGMTMLNALIGVGAGMAGLFALSGVIDLTSTAPILALMLGLAVGIDYSLFITSRYRQNLLTGLSPDEAVGRAVGTAGSAVVFAGATVVIALAGLAVVNIPFLTVMGLAAAGTVTVAVLVAITLQPALLGFAGRRVLPRKLRDAVPAADAAPAPADTRVADTTPATGDAPAGTGPASSTVGAAGTAGSAAAGTAGSAGGTAGSAAAAEAAEDRSGFGFRWARWVTRFRIPVILAGLLGLGLLAIPTTDMRLALPDPSTAPVGTPARTSSDLIKEGFGPGFTGRLAVVVSGDSAQQTQAALPQVVQRVQGTDGVLAVAPPQVSPDGRTALLGVIPEAGPTDEATETAVHDIRRAVDGIDGVEVRLTGVTAIGIDVSEKLADALPVYLLLVVGLSVLLLMLVFRSILVPVKAALGFLLTVAATFGITVAVFQQGNLADLVGLDTPGPLISFLPILLIGILFGLAMDYEVFLVSRMREDFVHGDTAAQATINGMGHGARVVTAAALIMISVFGGFVFLDDPVIKSMGFALAIGVAIDAFVVRMTIVPAVMSLLGDRAWWLPRWLQRALPNVDIEGEGLRAHLRTDT</sequence>
<dbReference type="Proteomes" id="UP001219605">
    <property type="component" value="Chromosome"/>
</dbReference>
<evidence type="ECO:0000313" key="10">
    <source>
        <dbReference type="EMBL" id="WDZ85044.1"/>
    </source>
</evidence>
<reference evidence="10 11" key="1">
    <citation type="submission" date="2023-02" db="EMBL/GenBank/DDBJ databases">
        <authorList>
            <person name="Mo P."/>
        </authorList>
    </citation>
    <scope>NUCLEOTIDE SEQUENCE [LARGE SCALE GENOMIC DNA]</scope>
    <source>
        <strain evidence="10 11">HUAS 3</strain>
    </source>
</reference>
<dbReference type="PANTHER" id="PTHR33406">
    <property type="entry name" value="MEMBRANE PROTEIN MJ1562-RELATED"/>
    <property type="match status" value="1"/>
</dbReference>
<evidence type="ECO:0000259" key="9">
    <source>
        <dbReference type="PROSITE" id="PS50156"/>
    </source>
</evidence>
<dbReference type="EMBL" id="CP118615">
    <property type="protein sequence ID" value="WDZ85044.1"/>
    <property type="molecule type" value="Genomic_DNA"/>
</dbReference>